<evidence type="ECO:0000313" key="1">
    <source>
        <dbReference type="Proteomes" id="UP000095286"/>
    </source>
</evidence>
<dbReference type="WBParaSite" id="RSKR_0000766450.1">
    <property type="protein sequence ID" value="RSKR_0000766450.1"/>
    <property type="gene ID" value="RSKR_0000766450"/>
</dbReference>
<sequence>LKDYQQELKFLVPFLESKAKSNNFCDTDVIKYIALGNISKLNYAKIVNHIIKNPSSRSSALLLQALRQQITRTPTKDVAVETIKLFANKDILLLKVKKNSILSNVMINHEGNNMEVREEIARFINAIASFQVGRSYLVKIYHGQDFIYQLVNGLKSRRINGHSADHAISALQKLSVKSNAQKELFQNGMIDWLVVELHNIRQSKTFIEFGTALLLNLCLVSSSQSAILRVNCEITSLMSSLLELQNSHLNVYIYHLLFVIFQFRKVRQNSIENGFLEILEKQKNGILSYQEQCVLTFLECCLNEGEFCVYKIFKYQDKFKKKQDLDFDTIFRFIQMYESMDQHFLPFCHIFHWILLKK</sequence>
<name>A0AC35U5I3_9BILA</name>
<accession>A0AC35U5I3</accession>
<evidence type="ECO:0000313" key="2">
    <source>
        <dbReference type="WBParaSite" id="RSKR_0000766450.1"/>
    </source>
</evidence>
<organism evidence="1 2">
    <name type="scientific">Rhabditophanes sp. KR3021</name>
    <dbReference type="NCBI Taxonomy" id="114890"/>
    <lineage>
        <taxon>Eukaryota</taxon>
        <taxon>Metazoa</taxon>
        <taxon>Ecdysozoa</taxon>
        <taxon>Nematoda</taxon>
        <taxon>Chromadorea</taxon>
        <taxon>Rhabditida</taxon>
        <taxon>Tylenchina</taxon>
        <taxon>Panagrolaimomorpha</taxon>
        <taxon>Strongyloidoidea</taxon>
        <taxon>Alloionematidae</taxon>
        <taxon>Rhabditophanes</taxon>
    </lineage>
</organism>
<proteinExistence type="predicted"/>
<reference evidence="2" key="1">
    <citation type="submission" date="2016-11" db="UniProtKB">
        <authorList>
            <consortium name="WormBaseParasite"/>
        </authorList>
    </citation>
    <scope>IDENTIFICATION</scope>
    <source>
        <strain evidence="2">KR3021</strain>
    </source>
</reference>
<dbReference type="Proteomes" id="UP000095286">
    <property type="component" value="Unplaced"/>
</dbReference>
<protein>
    <submittedName>
        <fullName evidence="2">Armadillo-type fold,Armadillo-like helical</fullName>
    </submittedName>
</protein>